<dbReference type="InterPro" id="IPR039422">
    <property type="entry name" value="MarR/SlyA-like"/>
</dbReference>
<dbReference type="PROSITE" id="PS50995">
    <property type="entry name" value="HTH_MARR_2"/>
    <property type="match status" value="1"/>
</dbReference>
<feature type="compositionally biased region" description="Basic and acidic residues" evidence="1">
    <location>
        <begin position="1"/>
        <end position="10"/>
    </location>
</feature>
<evidence type="ECO:0000256" key="1">
    <source>
        <dbReference type="SAM" id="MobiDB-lite"/>
    </source>
</evidence>
<dbReference type="GO" id="GO:0006950">
    <property type="term" value="P:response to stress"/>
    <property type="evidence" value="ECO:0007669"/>
    <property type="project" value="TreeGrafter"/>
</dbReference>
<dbReference type="Pfam" id="PF12802">
    <property type="entry name" value="MarR_2"/>
    <property type="match status" value="1"/>
</dbReference>
<name>A0A975CYL6_9SPHN</name>
<evidence type="ECO:0000259" key="2">
    <source>
        <dbReference type="PROSITE" id="PS50995"/>
    </source>
</evidence>
<reference evidence="3" key="1">
    <citation type="submission" date="2020-07" db="EMBL/GenBank/DDBJ databases">
        <authorList>
            <person name="Camacho E."/>
        </authorList>
    </citation>
    <scope>NUCLEOTIDE SEQUENCE</scope>
    <source>
        <strain evidence="3">MPO218</strain>
    </source>
</reference>
<evidence type="ECO:0000313" key="3">
    <source>
        <dbReference type="EMBL" id="QTH20120.1"/>
    </source>
</evidence>
<dbReference type="InterPro" id="IPR000835">
    <property type="entry name" value="HTH_MarR-typ"/>
</dbReference>
<accession>A0A975CYL6</accession>
<dbReference type="GO" id="GO:0003700">
    <property type="term" value="F:DNA-binding transcription factor activity"/>
    <property type="evidence" value="ECO:0007669"/>
    <property type="project" value="InterPro"/>
</dbReference>
<protein>
    <submittedName>
        <fullName evidence="3">MarR family transcriptional regulator</fullName>
    </submittedName>
</protein>
<evidence type="ECO:0000313" key="4">
    <source>
        <dbReference type="Proteomes" id="UP000664914"/>
    </source>
</evidence>
<dbReference type="InterPro" id="IPR036390">
    <property type="entry name" value="WH_DNA-bd_sf"/>
</dbReference>
<feature type="region of interest" description="Disordered" evidence="1">
    <location>
        <begin position="1"/>
        <end position="22"/>
    </location>
</feature>
<organism evidence="3 4">
    <name type="scientific">Rhizorhabdus wittichii</name>
    <dbReference type="NCBI Taxonomy" id="160791"/>
    <lineage>
        <taxon>Bacteria</taxon>
        <taxon>Pseudomonadati</taxon>
        <taxon>Pseudomonadota</taxon>
        <taxon>Alphaproteobacteria</taxon>
        <taxon>Sphingomonadales</taxon>
        <taxon>Sphingomonadaceae</taxon>
        <taxon>Rhizorhabdus</taxon>
    </lineage>
</organism>
<sequence>MEASITDRDVKRGRKARPPEVRGASLENLRQEHIGRLFLLGSRVFERLALAELRANGFDDLRLVHLALIRALPVEGLRTTEIGEIAGMTKQAVGQLAIELEKAGYVVRLPDPTDGRAKLVRYAARGQSLVAVIPQVLLRAEARIEQMVGGEDFIVMRRALRRLLALSGEAQDGHG</sequence>
<feature type="domain" description="HTH marR-type" evidence="2">
    <location>
        <begin position="31"/>
        <end position="165"/>
    </location>
</feature>
<dbReference type="EMBL" id="CP059319">
    <property type="protein sequence ID" value="QTH20120.1"/>
    <property type="molecule type" value="Genomic_DNA"/>
</dbReference>
<dbReference type="AlphaFoldDB" id="A0A975CYL6"/>
<dbReference type="PANTHER" id="PTHR33164:SF43">
    <property type="entry name" value="HTH-TYPE TRANSCRIPTIONAL REPRESSOR YETL"/>
    <property type="match status" value="1"/>
</dbReference>
<dbReference type="SMART" id="SM00347">
    <property type="entry name" value="HTH_MARR"/>
    <property type="match status" value="1"/>
</dbReference>
<dbReference type="PANTHER" id="PTHR33164">
    <property type="entry name" value="TRANSCRIPTIONAL REGULATOR, MARR FAMILY"/>
    <property type="match status" value="1"/>
</dbReference>
<dbReference type="Gene3D" id="1.10.10.10">
    <property type="entry name" value="Winged helix-like DNA-binding domain superfamily/Winged helix DNA-binding domain"/>
    <property type="match status" value="1"/>
</dbReference>
<dbReference type="Proteomes" id="UP000664914">
    <property type="component" value="Chromosome"/>
</dbReference>
<dbReference type="SUPFAM" id="SSF46785">
    <property type="entry name" value="Winged helix' DNA-binding domain"/>
    <property type="match status" value="1"/>
</dbReference>
<proteinExistence type="predicted"/>
<dbReference type="InterPro" id="IPR036388">
    <property type="entry name" value="WH-like_DNA-bd_sf"/>
</dbReference>
<gene>
    <name evidence="3" type="ORF">HRJ34_17375</name>
</gene>
<reference evidence="3" key="2">
    <citation type="submission" date="2021-04" db="EMBL/GenBank/DDBJ databases">
        <title>Isolation and genomic analysis of the ibuprofen-degrading bacterium Sphingomonas strain MPO218.</title>
        <authorList>
            <person name="Aulestia M."/>
            <person name="Flores A."/>
            <person name="Mangas E.L."/>
            <person name="Perez-Pulido A.J."/>
            <person name="Santero E."/>
            <person name="Camacho E.M."/>
        </authorList>
    </citation>
    <scope>NUCLEOTIDE SEQUENCE</scope>
    <source>
        <strain evidence="3">MPO218</strain>
    </source>
</reference>